<evidence type="ECO:0000313" key="3">
    <source>
        <dbReference type="Proteomes" id="UP000427906"/>
    </source>
</evidence>
<dbReference type="Gene3D" id="1.20.58.1480">
    <property type="match status" value="1"/>
</dbReference>
<keyword evidence="3" id="KW-1185">Reference proteome</keyword>
<dbReference type="Pfam" id="PF02190">
    <property type="entry name" value="LON_substr_bdg"/>
    <property type="match status" value="1"/>
</dbReference>
<evidence type="ECO:0000313" key="2">
    <source>
        <dbReference type="EMBL" id="BBO70940.1"/>
    </source>
</evidence>
<dbReference type="EMBL" id="AP021874">
    <property type="protein sequence ID" value="BBO70940.1"/>
    <property type="molecule type" value="Genomic_DNA"/>
</dbReference>
<dbReference type="InterPro" id="IPR003111">
    <property type="entry name" value="Lon_prtase_N"/>
</dbReference>
<dbReference type="PROSITE" id="PS51787">
    <property type="entry name" value="LON_N"/>
    <property type="match status" value="1"/>
</dbReference>
<protein>
    <submittedName>
        <fullName evidence="2">ATP-dependent protease</fullName>
    </submittedName>
</protein>
<dbReference type="RefSeq" id="WP_155318839.1">
    <property type="nucleotide sequence ID" value="NZ_AP021874.1"/>
</dbReference>
<keyword evidence="2" id="KW-0645">Protease</keyword>
<dbReference type="OrthoDB" id="9806457at2"/>
<dbReference type="InterPro" id="IPR046336">
    <property type="entry name" value="Lon_prtase_N_sf"/>
</dbReference>
<organism evidence="2 3">
    <name type="scientific">Desulfosarcina alkanivorans</name>
    <dbReference type="NCBI Taxonomy" id="571177"/>
    <lineage>
        <taxon>Bacteria</taxon>
        <taxon>Pseudomonadati</taxon>
        <taxon>Thermodesulfobacteriota</taxon>
        <taxon>Desulfobacteria</taxon>
        <taxon>Desulfobacterales</taxon>
        <taxon>Desulfosarcinaceae</taxon>
        <taxon>Desulfosarcina</taxon>
    </lineage>
</organism>
<dbReference type="AlphaFoldDB" id="A0A5K7YRE2"/>
<sequence>MTAIHKIPMFPLGLVLLPGMLLPLHIFEARYRQMIADCLAEDRPFGIVLFDGKAIRTAGCTARIVEVVKRYDDGRMDILVRGGERFVIRELIEERAYMEARVVFFDDGDEAADDGMDNVIENALNLLKQTVDSGTGVDSSHPGGPIDPKPLAFAIAARKGFSPDDRQGLLEMTSASERLKKCVLVLSRIVSRNRLTREIQQMIGGNGNPPKSILRELEDLFKR</sequence>
<dbReference type="KEGG" id="dalk:DSCA_48700"/>
<dbReference type="SMART" id="SM00464">
    <property type="entry name" value="LON"/>
    <property type="match status" value="1"/>
</dbReference>
<dbReference type="SUPFAM" id="SSF88697">
    <property type="entry name" value="PUA domain-like"/>
    <property type="match status" value="1"/>
</dbReference>
<dbReference type="PANTHER" id="PTHR46732:SF8">
    <property type="entry name" value="ATP-DEPENDENT PROTEASE LA (LON) DOMAIN PROTEIN"/>
    <property type="match status" value="1"/>
</dbReference>
<feature type="domain" description="Lon N-terminal" evidence="1">
    <location>
        <begin position="4"/>
        <end position="190"/>
    </location>
</feature>
<keyword evidence="2" id="KW-0378">Hydrolase</keyword>
<dbReference type="GO" id="GO:0008233">
    <property type="term" value="F:peptidase activity"/>
    <property type="evidence" value="ECO:0007669"/>
    <property type="project" value="UniProtKB-KW"/>
</dbReference>
<gene>
    <name evidence="2" type="ORF">DSCA_48700</name>
</gene>
<proteinExistence type="predicted"/>
<dbReference type="GO" id="GO:0006508">
    <property type="term" value="P:proteolysis"/>
    <property type="evidence" value="ECO:0007669"/>
    <property type="project" value="UniProtKB-KW"/>
</dbReference>
<dbReference type="PANTHER" id="PTHR46732">
    <property type="entry name" value="ATP-DEPENDENT PROTEASE LA (LON) DOMAIN PROTEIN"/>
    <property type="match status" value="1"/>
</dbReference>
<dbReference type="InterPro" id="IPR015947">
    <property type="entry name" value="PUA-like_sf"/>
</dbReference>
<evidence type="ECO:0000259" key="1">
    <source>
        <dbReference type="PROSITE" id="PS51787"/>
    </source>
</evidence>
<reference evidence="2 3" key="1">
    <citation type="submission" date="2019-11" db="EMBL/GenBank/DDBJ databases">
        <title>Comparative genomics of hydrocarbon-degrading Desulfosarcina strains.</title>
        <authorList>
            <person name="Watanabe M."/>
            <person name="Kojima H."/>
            <person name="Fukui M."/>
        </authorList>
    </citation>
    <scope>NUCLEOTIDE SEQUENCE [LARGE SCALE GENOMIC DNA]</scope>
    <source>
        <strain evidence="2 3">PL12</strain>
    </source>
</reference>
<name>A0A5K7YRE2_9BACT</name>
<accession>A0A5K7YRE2</accession>
<dbReference type="Gene3D" id="2.30.130.40">
    <property type="entry name" value="LON domain-like"/>
    <property type="match status" value="1"/>
</dbReference>
<dbReference type="Proteomes" id="UP000427906">
    <property type="component" value="Chromosome"/>
</dbReference>